<dbReference type="Proteomes" id="UP001281614">
    <property type="component" value="Unassembled WGS sequence"/>
</dbReference>
<accession>A0AAD9YQ69</accession>
<dbReference type="EMBL" id="VYYT01000079">
    <property type="protein sequence ID" value="KAK2771617.1"/>
    <property type="molecule type" value="Genomic_DNA"/>
</dbReference>
<proteinExistence type="predicted"/>
<gene>
    <name evidence="2" type="ORF">CKAH01_04192</name>
</gene>
<feature type="region of interest" description="Disordered" evidence="1">
    <location>
        <begin position="78"/>
        <end position="100"/>
    </location>
</feature>
<evidence type="ECO:0000313" key="3">
    <source>
        <dbReference type="Proteomes" id="UP001281614"/>
    </source>
</evidence>
<protein>
    <submittedName>
        <fullName evidence="2">Uncharacterized protein</fullName>
    </submittedName>
</protein>
<comment type="caution">
    <text evidence="2">The sequence shown here is derived from an EMBL/GenBank/DDBJ whole genome shotgun (WGS) entry which is preliminary data.</text>
</comment>
<reference evidence="2" key="1">
    <citation type="submission" date="2023-02" db="EMBL/GenBank/DDBJ databases">
        <title>Colletotrichum kahawae CIFC_Que2 genome sequencing and assembly.</title>
        <authorList>
            <person name="Baroncelli R."/>
        </authorList>
    </citation>
    <scope>NUCLEOTIDE SEQUENCE</scope>
    <source>
        <strain evidence="2">CIFC_Que2</strain>
    </source>
</reference>
<keyword evidence="3" id="KW-1185">Reference proteome</keyword>
<dbReference type="AlphaFoldDB" id="A0AAD9YQ69"/>
<evidence type="ECO:0000256" key="1">
    <source>
        <dbReference type="SAM" id="MobiDB-lite"/>
    </source>
</evidence>
<name>A0AAD9YQ69_COLKA</name>
<sequence>MVRVFDHWNENSVLHVSLIELDNFTLRFELNTLQRHDADSTQAFADSSNAGHHGYVAVFTWLIAKLLDKVHTKHFPLPSSSYDETALGSESTQWDSPHEQTSHFAAGLENLAH</sequence>
<evidence type="ECO:0000313" key="2">
    <source>
        <dbReference type="EMBL" id="KAK2771617.1"/>
    </source>
</evidence>
<feature type="compositionally biased region" description="Polar residues" evidence="1">
    <location>
        <begin position="78"/>
        <end position="95"/>
    </location>
</feature>
<organism evidence="2 3">
    <name type="scientific">Colletotrichum kahawae</name>
    <name type="common">Coffee berry disease fungus</name>
    <dbReference type="NCBI Taxonomy" id="34407"/>
    <lineage>
        <taxon>Eukaryota</taxon>
        <taxon>Fungi</taxon>
        <taxon>Dikarya</taxon>
        <taxon>Ascomycota</taxon>
        <taxon>Pezizomycotina</taxon>
        <taxon>Sordariomycetes</taxon>
        <taxon>Hypocreomycetidae</taxon>
        <taxon>Glomerellales</taxon>
        <taxon>Glomerellaceae</taxon>
        <taxon>Colletotrichum</taxon>
        <taxon>Colletotrichum gloeosporioides species complex</taxon>
    </lineage>
</organism>